<evidence type="ECO:0000313" key="2">
    <source>
        <dbReference type="EMBL" id="KIM34350.1"/>
    </source>
</evidence>
<feature type="compositionally biased region" description="Low complexity" evidence="1">
    <location>
        <begin position="123"/>
        <end position="140"/>
    </location>
</feature>
<organism evidence="2 3">
    <name type="scientific">Serendipita vermifera MAFF 305830</name>
    <dbReference type="NCBI Taxonomy" id="933852"/>
    <lineage>
        <taxon>Eukaryota</taxon>
        <taxon>Fungi</taxon>
        <taxon>Dikarya</taxon>
        <taxon>Basidiomycota</taxon>
        <taxon>Agaricomycotina</taxon>
        <taxon>Agaricomycetes</taxon>
        <taxon>Sebacinales</taxon>
        <taxon>Serendipitaceae</taxon>
        <taxon>Serendipita</taxon>
    </lineage>
</organism>
<sequence>MSTAITPQQTGTSNLGSRNPFLQLVTPQTTGATSANNIVSSGDNASPSSPSPPTPPAKEAPLPAERTQSEPVLSRLEPQRTGALNSSPTVGPSSPPRITVERSATLYAPPAGPPPPLPPRGMSSDTSTPNRPSTPPRSSTLDILQEELPPEYTPGPNAYAGEQSVEFGPFRPFQDPNAHSARPPIQPSNGNSYFPQQRPGPSRAGANPGSLRQALGTLLLAALTEPPRRTPSSATLGISPGARNPSAPYGISIPAQPSAPHAPYSMSQPSVRYQPASSSSGWSQYPGQRPVHRQRSLTPEPQARLPDDGKPTNRPTPGHPLLRDGMTLVYPLGYECRKCFNKGFKPLHASTFDPTPRALAPGDPSHPCKHCWRHYSRHYNGALAQLNWKEAAETNFQRPIADPDVIAQPRNSLSSPMVQGRASSPGSVRSPPPNFNLGYPGQSTGRATSPMQHMQGGPIGRTMYEPGDPRIGGRLCPRCRGSGRTRVFILESEICNLCRGAGRVF</sequence>
<evidence type="ECO:0000313" key="3">
    <source>
        <dbReference type="Proteomes" id="UP000054097"/>
    </source>
</evidence>
<dbReference type="Gene3D" id="6.20.20.10">
    <property type="match status" value="1"/>
</dbReference>
<feature type="region of interest" description="Disordered" evidence="1">
    <location>
        <begin position="413"/>
        <end position="460"/>
    </location>
</feature>
<dbReference type="OrthoDB" id="2405700at2759"/>
<protein>
    <submittedName>
        <fullName evidence="2">Uncharacterized protein</fullName>
    </submittedName>
</protein>
<feature type="region of interest" description="Disordered" evidence="1">
    <location>
        <begin position="1"/>
        <end position="322"/>
    </location>
</feature>
<reference evidence="2 3" key="1">
    <citation type="submission" date="2014-04" db="EMBL/GenBank/DDBJ databases">
        <authorList>
            <consortium name="DOE Joint Genome Institute"/>
            <person name="Kuo A."/>
            <person name="Zuccaro A."/>
            <person name="Kohler A."/>
            <person name="Nagy L.G."/>
            <person name="Floudas D."/>
            <person name="Copeland A."/>
            <person name="Barry K.W."/>
            <person name="Cichocki N."/>
            <person name="Veneault-Fourrey C."/>
            <person name="LaButti K."/>
            <person name="Lindquist E.A."/>
            <person name="Lipzen A."/>
            <person name="Lundell T."/>
            <person name="Morin E."/>
            <person name="Murat C."/>
            <person name="Sun H."/>
            <person name="Tunlid A."/>
            <person name="Henrissat B."/>
            <person name="Grigoriev I.V."/>
            <person name="Hibbett D.S."/>
            <person name="Martin F."/>
            <person name="Nordberg H.P."/>
            <person name="Cantor M.N."/>
            <person name="Hua S.X."/>
        </authorList>
    </citation>
    <scope>NUCLEOTIDE SEQUENCE [LARGE SCALE GENOMIC DNA]</scope>
    <source>
        <strain evidence="2 3">MAFF 305830</strain>
    </source>
</reference>
<reference evidence="3" key="2">
    <citation type="submission" date="2015-01" db="EMBL/GenBank/DDBJ databases">
        <title>Evolutionary Origins and Diversification of the Mycorrhizal Mutualists.</title>
        <authorList>
            <consortium name="DOE Joint Genome Institute"/>
            <consortium name="Mycorrhizal Genomics Consortium"/>
            <person name="Kohler A."/>
            <person name="Kuo A."/>
            <person name="Nagy L.G."/>
            <person name="Floudas D."/>
            <person name="Copeland A."/>
            <person name="Barry K.W."/>
            <person name="Cichocki N."/>
            <person name="Veneault-Fourrey C."/>
            <person name="LaButti K."/>
            <person name="Lindquist E.A."/>
            <person name="Lipzen A."/>
            <person name="Lundell T."/>
            <person name="Morin E."/>
            <person name="Murat C."/>
            <person name="Riley R."/>
            <person name="Ohm R."/>
            <person name="Sun H."/>
            <person name="Tunlid A."/>
            <person name="Henrissat B."/>
            <person name="Grigoriev I.V."/>
            <person name="Hibbett D.S."/>
            <person name="Martin F."/>
        </authorList>
    </citation>
    <scope>NUCLEOTIDE SEQUENCE [LARGE SCALE GENOMIC DNA]</scope>
    <source>
        <strain evidence="3">MAFF 305830</strain>
    </source>
</reference>
<evidence type="ECO:0000256" key="1">
    <source>
        <dbReference type="SAM" id="MobiDB-lite"/>
    </source>
</evidence>
<accession>A0A0C3BBY9</accession>
<dbReference type="PANTHER" id="PTHR28031">
    <property type="entry name" value="PROLINE-RICH PROTEIN HUA1"/>
    <property type="match status" value="1"/>
</dbReference>
<dbReference type="GO" id="GO:0005737">
    <property type="term" value="C:cytoplasm"/>
    <property type="evidence" value="ECO:0007669"/>
    <property type="project" value="TreeGrafter"/>
</dbReference>
<feature type="compositionally biased region" description="Pro residues" evidence="1">
    <location>
        <begin position="110"/>
        <end position="119"/>
    </location>
</feature>
<feature type="compositionally biased region" description="Polar residues" evidence="1">
    <location>
        <begin position="25"/>
        <end position="44"/>
    </location>
</feature>
<feature type="compositionally biased region" description="Polar residues" evidence="1">
    <location>
        <begin position="1"/>
        <end position="17"/>
    </location>
</feature>
<gene>
    <name evidence="2" type="ORF">M408DRAFT_325771</name>
</gene>
<feature type="compositionally biased region" description="Low complexity" evidence="1">
    <location>
        <begin position="214"/>
        <end position="224"/>
    </location>
</feature>
<dbReference type="InterPro" id="IPR038910">
    <property type="entry name" value="Hua1-like"/>
</dbReference>
<dbReference type="AlphaFoldDB" id="A0A0C3BBY9"/>
<proteinExistence type="predicted"/>
<feature type="compositionally biased region" description="Polar residues" evidence="1">
    <location>
        <begin position="265"/>
        <end position="286"/>
    </location>
</feature>
<dbReference type="HOGENOM" id="CLU_040442_0_0_1"/>
<dbReference type="Proteomes" id="UP000054097">
    <property type="component" value="Unassembled WGS sequence"/>
</dbReference>
<feature type="compositionally biased region" description="Polar residues" evidence="1">
    <location>
        <begin position="82"/>
        <end position="92"/>
    </location>
</feature>
<dbReference type="STRING" id="933852.A0A0C3BBY9"/>
<feature type="compositionally biased region" description="Pro residues" evidence="1">
    <location>
        <begin position="49"/>
        <end position="58"/>
    </location>
</feature>
<dbReference type="PANTHER" id="PTHR28031:SF1">
    <property type="entry name" value="PROLINE-RICH PROTEIN HUA1"/>
    <property type="match status" value="1"/>
</dbReference>
<name>A0A0C3BBY9_SERVB</name>
<feature type="compositionally biased region" description="Polar residues" evidence="1">
    <location>
        <begin position="441"/>
        <end position="452"/>
    </location>
</feature>
<keyword evidence="3" id="KW-1185">Reference proteome</keyword>
<dbReference type="EMBL" id="KN824277">
    <property type="protein sequence ID" value="KIM34350.1"/>
    <property type="molecule type" value="Genomic_DNA"/>
</dbReference>
<feature type="compositionally biased region" description="Polar residues" evidence="1">
    <location>
        <begin position="413"/>
        <end position="427"/>
    </location>
</feature>